<evidence type="ECO:0000256" key="2">
    <source>
        <dbReference type="RuleBase" id="RU362097"/>
    </source>
</evidence>
<gene>
    <name evidence="4" type="ordered locus">Msil_0171</name>
</gene>
<name>B8EN17_METSB</name>
<reference evidence="4 5" key="1">
    <citation type="journal article" date="2010" name="J. Bacteriol.">
        <title>Complete genome sequence of the aerobic facultative methanotroph Methylocella silvestris BL2.</title>
        <authorList>
            <person name="Chen Y."/>
            <person name="Crombie A."/>
            <person name="Rahman M.T."/>
            <person name="Dedysh S.N."/>
            <person name="Liesack W."/>
            <person name="Stott M.B."/>
            <person name="Alam M."/>
            <person name="Theisen A.R."/>
            <person name="Murrell J.C."/>
            <person name="Dunfield P.F."/>
        </authorList>
    </citation>
    <scope>NUCLEOTIDE SEQUENCE [LARGE SCALE GENOMIC DNA]</scope>
    <source>
        <strain evidence="5">DSM 15510 / CIP 108128 / LMG 27833 / NCIMB 13906 / BL2</strain>
    </source>
</reference>
<keyword evidence="2" id="KW-0472">Membrane</keyword>
<dbReference type="NCBIfam" id="TIGR01845">
    <property type="entry name" value="outer_NodT"/>
    <property type="match status" value="1"/>
</dbReference>
<dbReference type="Proteomes" id="UP000002257">
    <property type="component" value="Chromosome"/>
</dbReference>
<dbReference type="AlphaFoldDB" id="B8EN17"/>
<evidence type="ECO:0000256" key="1">
    <source>
        <dbReference type="ARBA" id="ARBA00007613"/>
    </source>
</evidence>
<keyword evidence="2" id="KW-1134">Transmembrane beta strand</keyword>
<dbReference type="PANTHER" id="PTHR30203:SF33">
    <property type="entry name" value="BLR4455 PROTEIN"/>
    <property type="match status" value="1"/>
</dbReference>
<protein>
    <submittedName>
        <fullName evidence="4">RND efflux system, outer membrane lipoprotein, NodT family</fullName>
    </submittedName>
</protein>
<organism evidence="4 5">
    <name type="scientific">Methylocella silvestris (strain DSM 15510 / CIP 108128 / LMG 27833 / NCIMB 13906 / BL2)</name>
    <dbReference type="NCBI Taxonomy" id="395965"/>
    <lineage>
        <taxon>Bacteria</taxon>
        <taxon>Pseudomonadati</taxon>
        <taxon>Pseudomonadota</taxon>
        <taxon>Alphaproteobacteria</taxon>
        <taxon>Hyphomicrobiales</taxon>
        <taxon>Beijerinckiaceae</taxon>
        <taxon>Methylocella</taxon>
    </lineage>
</organism>
<proteinExistence type="inferred from homology"/>
<sequence length="490" mass="51691">MTFRASFPALASIVALAAGLCGCAVGPDYMKPSAPTPIRYKELKGWKTATPLDGADRGQWWAPFRDKTLDSLISQVSISNQTVIGAEAAYRTAKSLVREAQAGLFPTVSLNYSGTGTHSGSKTSGFNTGSSSTLFTSDLATNASWTPDIWGLVRRSIESNAAGAQLSAADLANTTLASQSLLATAYFNLRAADALKDLLERTAKEFQRTLEITQRQYTAGTVSKADVATAQAQLFNTQAQAINAGIARAQYEHAIAVLIGVPPAELNIAVAPFKTTPPTVPVSLPSVLLERRPDIAAAERSMQAQNALIGVAVAAYYPNISLSGAFGFAGRGPLAVSLANEAWSVGVAAAQTVFDGGLRSATVDAARATYDQSVANYRQTVLSAFQGVEDQLVALRLLAQQAKVQDDAVRAAQEEVDVLLNQYSAGTVAFTAVVVAQAQLLTNQTSALTIRQNRYIATVQLIEALGGGWNVKDLPAIAEIEDSNPLLPRL</sequence>
<evidence type="ECO:0000313" key="4">
    <source>
        <dbReference type="EMBL" id="ACK49152.1"/>
    </source>
</evidence>
<feature type="signal peptide" evidence="2">
    <location>
        <begin position="1"/>
        <end position="17"/>
    </location>
</feature>
<dbReference type="PROSITE" id="PS51257">
    <property type="entry name" value="PROKAR_LIPOPROTEIN"/>
    <property type="match status" value="1"/>
</dbReference>
<comment type="subcellular location">
    <subcellularLocation>
        <location evidence="2">Cell membrane</location>
        <topology evidence="2">Lipid-anchor</topology>
    </subcellularLocation>
</comment>
<keyword evidence="2" id="KW-0564">Palmitate</keyword>
<dbReference type="STRING" id="395965.Msil_0171"/>
<dbReference type="InterPro" id="IPR010131">
    <property type="entry name" value="MdtP/NodT-like"/>
</dbReference>
<comment type="similarity">
    <text evidence="1 2">Belongs to the outer membrane factor (OMF) (TC 1.B.17) family.</text>
</comment>
<dbReference type="PANTHER" id="PTHR30203">
    <property type="entry name" value="OUTER MEMBRANE CATION EFFLUX PROTEIN"/>
    <property type="match status" value="1"/>
</dbReference>
<feature type="chain" id="PRO_5001437222" evidence="2">
    <location>
        <begin position="18"/>
        <end position="490"/>
    </location>
</feature>
<dbReference type="Pfam" id="PF02321">
    <property type="entry name" value="OEP"/>
    <property type="match status" value="2"/>
</dbReference>
<evidence type="ECO:0000256" key="3">
    <source>
        <dbReference type="SAM" id="Coils"/>
    </source>
</evidence>
<keyword evidence="3" id="KW-0175">Coiled coil</keyword>
<accession>B8EN17</accession>
<dbReference type="InterPro" id="IPR003423">
    <property type="entry name" value="OMP_efflux"/>
</dbReference>
<keyword evidence="2" id="KW-0812">Transmembrane</keyword>
<dbReference type="eggNOG" id="COG1538">
    <property type="taxonomic scope" value="Bacteria"/>
</dbReference>
<dbReference type="RefSeq" id="WP_012589222.1">
    <property type="nucleotide sequence ID" value="NC_011666.1"/>
</dbReference>
<dbReference type="EMBL" id="CP001280">
    <property type="protein sequence ID" value="ACK49152.1"/>
    <property type="molecule type" value="Genomic_DNA"/>
</dbReference>
<dbReference type="SUPFAM" id="SSF56954">
    <property type="entry name" value="Outer membrane efflux proteins (OEP)"/>
    <property type="match status" value="1"/>
</dbReference>
<dbReference type="GO" id="GO:0005886">
    <property type="term" value="C:plasma membrane"/>
    <property type="evidence" value="ECO:0007669"/>
    <property type="project" value="UniProtKB-SubCell"/>
</dbReference>
<keyword evidence="2 4" id="KW-0449">Lipoprotein</keyword>
<dbReference type="GO" id="GO:0015562">
    <property type="term" value="F:efflux transmembrane transporter activity"/>
    <property type="evidence" value="ECO:0007669"/>
    <property type="project" value="InterPro"/>
</dbReference>
<feature type="coiled-coil region" evidence="3">
    <location>
        <begin position="189"/>
        <end position="216"/>
    </location>
</feature>
<dbReference type="KEGG" id="msl:Msil_0171"/>
<dbReference type="Gene3D" id="2.20.200.10">
    <property type="entry name" value="Outer membrane efflux proteins (OEP)"/>
    <property type="match status" value="1"/>
</dbReference>
<keyword evidence="2" id="KW-0732">Signal</keyword>
<dbReference type="Gene3D" id="1.20.1600.10">
    <property type="entry name" value="Outer membrane efflux proteins (OEP)"/>
    <property type="match status" value="1"/>
</dbReference>
<evidence type="ECO:0000313" key="5">
    <source>
        <dbReference type="Proteomes" id="UP000002257"/>
    </source>
</evidence>
<dbReference type="HOGENOM" id="CLU_012817_13_1_5"/>
<keyword evidence="5" id="KW-1185">Reference proteome</keyword>